<dbReference type="HOGENOM" id="CLU_1976661_0_0_3"/>
<dbReference type="AlphaFoldDB" id="B0C535"/>
<dbReference type="Pfam" id="PF12705">
    <property type="entry name" value="PDDEXK_1"/>
    <property type="match status" value="1"/>
</dbReference>
<evidence type="ECO:0000313" key="6">
    <source>
        <dbReference type="Proteomes" id="UP000000268"/>
    </source>
</evidence>
<dbReference type="RefSeq" id="WP_012160768.1">
    <property type="nucleotide sequence ID" value="NC_009925.1"/>
</dbReference>
<evidence type="ECO:0000313" key="5">
    <source>
        <dbReference type="EMBL" id="ABW25147.1"/>
    </source>
</evidence>
<evidence type="ECO:0000259" key="4">
    <source>
        <dbReference type="Pfam" id="PF12705"/>
    </source>
</evidence>
<keyword evidence="2" id="KW-0547">Nucleotide-binding</keyword>
<gene>
    <name evidence="5" type="ordered locus">AM1_0059</name>
</gene>
<accession>B0C535</accession>
<feature type="domain" description="PD-(D/E)XK endonuclease-like" evidence="4">
    <location>
        <begin position="5"/>
        <end position="86"/>
    </location>
</feature>
<keyword evidence="3" id="KW-0234">DNA repair</keyword>
<dbReference type="GO" id="GO:0006281">
    <property type="term" value="P:DNA repair"/>
    <property type="evidence" value="ECO:0007669"/>
    <property type="project" value="UniProtKB-KW"/>
</dbReference>
<evidence type="ECO:0000256" key="1">
    <source>
        <dbReference type="ARBA" id="ARBA00022763"/>
    </source>
</evidence>
<keyword evidence="2" id="KW-0067">ATP-binding</keyword>
<dbReference type="STRING" id="329726.AM1_0059"/>
<keyword evidence="6" id="KW-1185">Reference proteome</keyword>
<keyword evidence="2" id="KW-0378">Hydrolase</keyword>
<sequence>MAYPLSATKLQTYRQCPQAYYFKHERRLTVPTAFGSPTFGKAIHRALAQIYQDWSYADPIPPLQWFADCWQQHIGELSESQIHEGWQALETYYRQYVAPQSMLRKPLGIEGKIQASFQVSKALLHE</sequence>
<evidence type="ECO:0000256" key="2">
    <source>
        <dbReference type="ARBA" id="ARBA00022806"/>
    </source>
</evidence>
<proteinExistence type="predicted"/>
<keyword evidence="1" id="KW-0227">DNA damage</keyword>
<dbReference type="KEGG" id="amr:AM1_0059"/>
<evidence type="ECO:0000256" key="3">
    <source>
        <dbReference type="ARBA" id="ARBA00023204"/>
    </source>
</evidence>
<dbReference type="Proteomes" id="UP000000268">
    <property type="component" value="Chromosome"/>
</dbReference>
<reference evidence="5 6" key="1">
    <citation type="journal article" date="2008" name="Proc. Natl. Acad. Sci. U.S.A.">
        <title>Niche adaptation and genome expansion in the chlorophyll d-producing cyanobacterium Acaryochloris marina.</title>
        <authorList>
            <person name="Swingley W.D."/>
            <person name="Chen M."/>
            <person name="Cheung P.C."/>
            <person name="Conrad A.L."/>
            <person name="Dejesa L.C."/>
            <person name="Hao J."/>
            <person name="Honchak B.M."/>
            <person name="Karbach L.E."/>
            <person name="Kurdoglu A."/>
            <person name="Lahiri S."/>
            <person name="Mastrian S.D."/>
            <person name="Miyashita H."/>
            <person name="Page L."/>
            <person name="Ramakrishna P."/>
            <person name="Satoh S."/>
            <person name="Sattley W.M."/>
            <person name="Shimada Y."/>
            <person name="Taylor H.L."/>
            <person name="Tomo T."/>
            <person name="Tsuchiya T."/>
            <person name="Wang Z.T."/>
            <person name="Raymond J."/>
            <person name="Mimuro M."/>
            <person name="Blankenship R.E."/>
            <person name="Touchman J.W."/>
        </authorList>
    </citation>
    <scope>NUCLEOTIDE SEQUENCE [LARGE SCALE GENOMIC DNA]</scope>
    <source>
        <strain evidence="6">MBIC 11017</strain>
    </source>
</reference>
<dbReference type="EMBL" id="CP000828">
    <property type="protein sequence ID" value="ABW25147.1"/>
    <property type="molecule type" value="Genomic_DNA"/>
</dbReference>
<dbReference type="InterPro" id="IPR038726">
    <property type="entry name" value="PDDEXK_AddAB-type"/>
</dbReference>
<name>B0C535_ACAM1</name>
<organism evidence="5 6">
    <name type="scientific">Acaryochloris marina (strain MBIC 11017)</name>
    <dbReference type="NCBI Taxonomy" id="329726"/>
    <lineage>
        <taxon>Bacteria</taxon>
        <taxon>Bacillati</taxon>
        <taxon>Cyanobacteriota</taxon>
        <taxon>Cyanophyceae</taxon>
        <taxon>Acaryochloridales</taxon>
        <taxon>Acaryochloridaceae</taxon>
        <taxon>Acaryochloris</taxon>
    </lineage>
</organism>
<protein>
    <recommendedName>
        <fullName evidence="4">PD-(D/E)XK endonuclease-like domain-containing protein</fullName>
    </recommendedName>
</protein>
<dbReference type="eggNOG" id="COG2887">
    <property type="taxonomic scope" value="Bacteria"/>
</dbReference>
<keyword evidence="2" id="KW-0347">Helicase</keyword>
<dbReference type="GO" id="GO:0004386">
    <property type="term" value="F:helicase activity"/>
    <property type="evidence" value="ECO:0007669"/>
    <property type="project" value="UniProtKB-KW"/>
</dbReference>